<keyword evidence="1" id="KW-1133">Transmembrane helix</keyword>
<evidence type="ECO:0000313" key="3">
    <source>
        <dbReference type="Proteomes" id="UP000460298"/>
    </source>
</evidence>
<feature type="transmembrane region" description="Helical" evidence="1">
    <location>
        <begin position="44"/>
        <end position="64"/>
    </location>
</feature>
<feature type="transmembrane region" description="Helical" evidence="1">
    <location>
        <begin position="76"/>
        <end position="97"/>
    </location>
</feature>
<accession>A0A833H4E8</accession>
<evidence type="ECO:0000313" key="2">
    <source>
        <dbReference type="EMBL" id="KAB2935156.1"/>
    </source>
</evidence>
<organism evidence="2 3">
    <name type="scientific">Leptonema illini</name>
    <dbReference type="NCBI Taxonomy" id="183"/>
    <lineage>
        <taxon>Bacteria</taxon>
        <taxon>Pseudomonadati</taxon>
        <taxon>Spirochaetota</taxon>
        <taxon>Spirochaetia</taxon>
        <taxon>Leptospirales</taxon>
        <taxon>Leptospiraceae</taxon>
        <taxon>Leptonema</taxon>
    </lineage>
</organism>
<name>A0A833H4E8_9LEPT</name>
<comment type="caution">
    <text evidence="2">The sequence shown here is derived from an EMBL/GenBank/DDBJ whole genome shotgun (WGS) entry which is preliminary data.</text>
</comment>
<dbReference type="EMBL" id="WBUI01000001">
    <property type="protein sequence ID" value="KAB2935156.1"/>
    <property type="molecule type" value="Genomic_DNA"/>
</dbReference>
<proteinExistence type="predicted"/>
<dbReference type="AlphaFoldDB" id="A0A833H4E8"/>
<feature type="transmembrane region" description="Helical" evidence="1">
    <location>
        <begin position="103"/>
        <end position="126"/>
    </location>
</feature>
<reference evidence="2 3" key="1">
    <citation type="submission" date="2019-10" db="EMBL/GenBank/DDBJ databases">
        <title>Extracellular Electron Transfer in a Candidatus Methanoperedens spp. Enrichment Culture.</title>
        <authorList>
            <person name="Berger S."/>
            <person name="Rangel Shaw D."/>
            <person name="Berben T."/>
            <person name="In 'T Zandt M."/>
            <person name="Frank J."/>
            <person name="Reimann J."/>
            <person name="Jetten M.S.M."/>
            <person name="Welte C.U."/>
        </authorList>
    </citation>
    <scope>NUCLEOTIDE SEQUENCE [LARGE SCALE GENOMIC DNA]</scope>
    <source>
        <strain evidence="2">SB12</strain>
    </source>
</reference>
<evidence type="ECO:0000256" key="1">
    <source>
        <dbReference type="SAM" id="Phobius"/>
    </source>
</evidence>
<gene>
    <name evidence="2" type="ORF">F9K24_00070</name>
</gene>
<sequence>MTVTKFRVLFVVAALWNAIGAASGYFQTADTFYNFFQRELSDPLFYAIYKGAWGTTLVYIAGYLIVAKDPLRHTGIVIVGGLGKVGFAITLLNLYFAGLASSIVWVVIVGDVAFSILFLAYLITLYRNNVKLV</sequence>
<protein>
    <submittedName>
        <fullName evidence="2">Uncharacterized protein</fullName>
    </submittedName>
</protein>
<keyword evidence="1" id="KW-0472">Membrane</keyword>
<keyword evidence="1" id="KW-0812">Transmembrane</keyword>
<dbReference type="Proteomes" id="UP000460298">
    <property type="component" value="Unassembled WGS sequence"/>
</dbReference>